<evidence type="ECO:0000256" key="4">
    <source>
        <dbReference type="SAM" id="MobiDB-lite"/>
    </source>
</evidence>
<name>A0A9P0CER6_BEMTA</name>
<organism evidence="6 7">
    <name type="scientific">Bemisia tabaci</name>
    <name type="common">Sweetpotato whitefly</name>
    <name type="synonym">Aleurodes tabaci</name>
    <dbReference type="NCBI Taxonomy" id="7038"/>
    <lineage>
        <taxon>Eukaryota</taxon>
        <taxon>Metazoa</taxon>
        <taxon>Ecdysozoa</taxon>
        <taxon>Arthropoda</taxon>
        <taxon>Hexapoda</taxon>
        <taxon>Insecta</taxon>
        <taxon>Pterygota</taxon>
        <taxon>Neoptera</taxon>
        <taxon>Paraneoptera</taxon>
        <taxon>Hemiptera</taxon>
        <taxon>Sternorrhyncha</taxon>
        <taxon>Aleyrodoidea</taxon>
        <taxon>Aleyrodidae</taxon>
        <taxon>Aleyrodinae</taxon>
        <taxon>Bemisia</taxon>
    </lineage>
</organism>
<feature type="signal peptide" evidence="5">
    <location>
        <begin position="1"/>
        <end position="31"/>
    </location>
</feature>
<feature type="region of interest" description="Disordered" evidence="4">
    <location>
        <begin position="266"/>
        <end position="289"/>
    </location>
</feature>
<dbReference type="SMART" id="SM00700">
    <property type="entry name" value="JHBP"/>
    <property type="match status" value="1"/>
</dbReference>
<dbReference type="FunFam" id="3.15.10.30:FF:000001">
    <property type="entry name" value="Takeout-like protein 1"/>
    <property type="match status" value="1"/>
</dbReference>
<dbReference type="Gene3D" id="3.15.10.30">
    <property type="entry name" value="Haemolymph juvenile hormone binding protein"/>
    <property type="match status" value="1"/>
</dbReference>
<feature type="chain" id="PRO_5040314360" description="Protein takeout" evidence="5">
    <location>
        <begin position="32"/>
        <end position="289"/>
    </location>
</feature>
<evidence type="ECO:0000256" key="2">
    <source>
        <dbReference type="ARBA" id="ARBA00023108"/>
    </source>
</evidence>
<accession>A0A9P0CER6</accession>
<protein>
    <recommendedName>
        <fullName evidence="8">Protein takeout</fullName>
    </recommendedName>
</protein>
<dbReference type="EMBL" id="OU963868">
    <property type="protein sequence ID" value="CAH0775561.1"/>
    <property type="molecule type" value="Genomic_DNA"/>
</dbReference>
<evidence type="ECO:0000313" key="7">
    <source>
        <dbReference type="Proteomes" id="UP001152759"/>
    </source>
</evidence>
<evidence type="ECO:0000256" key="5">
    <source>
        <dbReference type="SAM" id="SignalP"/>
    </source>
</evidence>
<dbReference type="PANTHER" id="PTHR11008">
    <property type="entry name" value="PROTEIN TAKEOUT-LIKE PROTEIN"/>
    <property type="match status" value="1"/>
</dbReference>
<evidence type="ECO:0008006" key="8">
    <source>
        <dbReference type="Google" id="ProtNLM"/>
    </source>
</evidence>
<keyword evidence="2" id="KW-0090">Biological rhythms</keyword>
<gene>
    <name evidence="6" type="ORF">BEMITA_LOCUS11765</name>
</gene>
<evidence type="ECO:0000313" key="6">
    <source>
        <dbReference type="EMBL" id="CAH0775561.1"/>
    </source>
</evidence>
<proteinExistence type="inferred from homology"/>
<keyword evidence="1 5" id="KW-0732">Signal</keyword>
<dbReference type="GO" id="GO:0005615">
    <property type="term" value="C:extracellular space"/>
    <property type="evidence" value="ECO:0007669"/>
    <property type="project" value="TreeGrafter"/>
</dbReference>
<dbReference type="PANTHER" id="PTHR11008:SF35">
    <property type="entry name" value="PROTEIN TAKEOUT-LIKE PROTEIN"/>
    <property type="match status" value="1"/>
</dbReference>
<dbReference type="InterPro" id="IPR038606">
    <property type="entry name" value="To_sf"/>
</dbReference>
<dbReference type="GO" id="GO:0007623">
    <property type="term" value="P:circadian rhythm"/>
    <property type="evidence" value="ECO:0007669"/>
    <property type="project" value="UniProtKB-ARBA"/>
</dbReference>
<reference evidence="6" key="1">
    <citation type="submission" date="2021-12" db="EMBL/GenBank/DDBJ databases">
        <authorList>
            <person name="King R."/>
        </authorList>
    </citation>
    <scope>NUCLEOTIDE SEQUENCE</scope>
</reference>
<dbReference type="AlphaFoldDB" id="A0A9P0CER6"/>
<sequence length="289" mass="31998">MIPISPSRFSSLRHGLFLCVGLSFCATLTSCTILSVNSTPEYVHPCHKADPNINSCIKETFNHLRPYLISGIQEIKVPSIEPMIIQRMAMENGHGPVRVRAFFNNMTILGASNYTVLSVKSDLTKWRIDFGLFIPYIEVTGNYDVNGNVLLFPVRSRGEFWAAFSNVTALAKLYGQEVYKENVTFMKTDRLGVNFKLSKSNFRIKDFLNGNNVIGEAMNLFLNQNAKEIIEEMKPAASQAIGKHFKNFLNSAFLQIPLAVWLKDGPSPSSAPLTPSNANTSGSGASPPK</sequence>
<comment type="similarity">
    <text evidence="3">Belongs to the TO family.</text>
</comment>
<evidence type="ECO:0000256" key="1">
    <source>
        <dbReference type="ARBA" id="ARBA00022729"/>
    </source>
</evidence>
<dbReference type="Pfam" id="PF06585">
    <property type="entry name" value="JHBP"/>
    <property type="match status" value="1"/>
</dbReference>
<keyword evidence="7" id="KW-1185">Reference proteome</keyword>
<dbReference type="InterPro" id="IPR010562">
    <property type="entry name" value="Haemolymph_juvenile_hormone-bd"/>
</dbReference>
<feature type="compositionally biased region" description="Polar residues" evidence="4">
    <location>
        <begin position="267"/>
        <end position="289"/>
    </location>
</feature>
<evidence type="ECO:0000256" key="3">
    <source>
        <dbReference type="ARBA" id="ARBA00060902"/>
    </source>
</evidence>
<dbReference type="Proteomes" id="UP001152759">
    <property type="component" value="Chromosome 7"/>
</dbReference>